<evidence type="ECO:0000313" key="3">
    <source>
        <dbReference type="Proteomes" id="UP000622687"/>
    </source>
</evidence>
<gene>
    <name evidence="2" type="ORF">I6U51_23580</name>
</gene>
<dbReference type="AlphaFoldDB" id="A0A934M611"/>
<dbReference type="EMBL" id="JAEEGB010000049">
    <property type="protein sequence ID" value="MBI6875655.1"/>
    <property type="molecule type" value="Genomic_DNA"/>
</dbReference>
<dbReference type="Proteomes" id="UP000622687">
    <property type="component" value="Unassembled WGS sequence"/>
</dbReference>
<feature type="transmembrane region" description="Helical" evidence="1">
    <location>
        <begin position="127"/>
        <end position="152"/>
    </location>
</feature>
<dbReference type="RefSeq" id="WP_211144996.1">
    <property type="nucleotide sequence ID" value="NZ_JAEEGB010000049.1"/>
</dbReference>
<name>A0A934M611_9CLOT</name>
<protein>
    <submittedName>
        <fullName evidence="2">Uncharacterized protein</fullName>
    </submittedName>
</protein>
<sequence>MILNLFKLEMKKHFLIFGIFTLIELILSTAVLINYDYRGTTFAVSSITWIIIPVYVFIDLYNEFYKGKEVITHMIPIKTSTKFLVKSLTFSLGLMIIWSTCLIYELFSLNGIYYLKIMDSSNPKAGVVYFILARLIGFIAGPIIIGMALALSKLVKNKILSAAIIISTITVTTIGLYLIMKSNLSGQEHIGWAIGTTSQERFKQYAGMVSILVSSDKGITDIAKTIYWNNVVFNILVTLLGWGIVSLIFNSRKYEVYGK</sequence>
<evidence type="ECO:0000256" key="1">
    <source>
        <dbReference type="SAM" id="Phobius"/>
    </source>
</evidence>
<keyword evidence="1" id="KW-0812">Transmembrane</keyword>
<proteinExistence type="predicted"/>
<comment type="caution">
    <text evidence="2">The sequence shown here is derived from an EMBL/GenBank/DDBJ whole genome shotgun (WGS) entry which is preliminary data.</text>
</comment>
<accession>A0A934M611</accession>
<feature type="transmembrane region" description="Helical" evidence="1">
    <location>
        <begin position="159"/>
        <end position="180"/>
    </location>
</feature>
<feature type="transmembrane region" description="Helical" evidence="1">
    <location>
        <begin position="41"/>
        <end position="62"/>
    </location>
</feature>
<evidence type="ECO:0000313" key="2">
    <source>
        <dbReference type="EMBL" id="MBI6875655.1"/>
    </source>
</evidence>
<feature type="transmembrane region" description="Helical" evidence="1">
    <location>
        <begin position="231"/>
        <end position="249"/>
    </location>
</feature>
<keyword evidence="1" id="KW-0472">Membrane</keyword>
<keyword evidence="3" id="KW-1185">Reference proteome</keyword>
<feature type="transmembrane region" description="Helical" evidence="1">
    <location>
        <begin position="14"/>
        <end position="35"/>
    </location>
</feature>
<reference evidence="2" key="1">
    <citation type="submission" date="2020-12" db="EMBL/GenBank/DDBJ databases">
        <title>Clostridium thailandense sp. nov., a novel acetogenic bacterium isolated from peat land soil in Thailand.</title>
        <authorList>
            <person name="Chaikitkaew S."/>
            <person name="Birkeland N.K."/>
        </authorList>
    </citation>
    <scope>NUCLEOTIDE SEQUENCE</scope>
    <source>
        <strain evidence="2">DSM 17425</strain>
    </source>
</reference>
<organism evidence="2 3">
    <name type="scientific">Clostridium aciditolerans</name>
    <dbReference type="NCBI Taxonomy" id="339861"/>
    <lineage>
        <taxon>Bacteria</taxon>
        <taxon>Bacillati</taxon>
        <taxon>Bacillota</taxon>
        <taxon>Clostridia</taxon>
        <taxon>Eubacteriales</taxon>
        <taxon>Clostridiaceae</taxon>
        <taxon>Clostridium</taxon>
    </lineage>
</organism>
<feature type="transmembrane region" description="Helical" evidence="1">
    <location>
        <begin position="83"/>
        <end position="107"/>
    </location>
</feature>
<keyword evidence="1" id="KW-1133">Transmembrane helix</keyword>